<dbReference type="EMBL" id="CP002401">
    <property type="protein sequence ID" value="AEP35711.1"/>
    <property type="molecule type" value="Genomic_DNA"/>
</dbReference>
<dbReference type="KEGG" id="cra:CTO_1014"/>
<accession>G4NPN8</accession>
<dbReference type="AlphaFoldDB" id="G4NPN8"/>
<organism evidence="1 2">
    <name type="scientific">Chlamydia trachomatis serovar A (strain A2497)</name>
    <dbReference type="NCBI Taxonomy" id="580047"/>
    <lineage>
        <taxon>Bacteria</taxon>
        <taxon>Pseudomonadati</taxon>
        <taxon>Chlamydiota</taxon>
        <taxon>Chlamydiia</taxon>
        <taxon>Chlamydiales</taxon>
        <taxon>Chlamydiaceae</taxon>
        <taxon>Chlamydia/Chlamydophila group</taxon>
        <taxon>Chlamydia</taxon>
    </lineage>
</organism>
<evidence type="ECO:0000313" key="1">
    <source>
        <dbReference type="EMBL" id="AEP35711.1"/>
    </source>
</evidence>
<reference evidence="1 2" key="1">
    <citation type="journal article" date="2011" name="J. Exp. Med.">
        <title>A live-attenuated chlamydial vaccine protects against trachoma in nonhuman primates.</title>
        <authorList>
            <person name="Kari L."/>
            <person name="Whitmire W.M."/>
            <person name="Olivares-Zavaleta N."/>
            <person name="Goheen M.M."/>
            <person name="Taylor L.D."/>
            <person name="Carlson J.H."/>
            <person name="Sturdevant G.L."/>
            <person name="Lu C."/>
            <person name="Bakios L.E."/>
            <person name="Randall L.B."/>
            <person name="Parnell M.J."/>
            <person name="Zhong G."/>
            <person name="Caldwell H.D."/>
        </authorList>
    </citation>
    <scope>NUCLEOTIDE SEQUENCE [LARGE SCALE GENOMIC DNA]</scope>
    <source>
        <strain evidence="1 2">A2497</strain>
    </source>
</reference>
<gene>
    <name evidence="1" type="ordered locus">CTO_1014</name>
</gene>
<sequence>MIVMQMDQKTASDLFLHKFCFLAKKKRKILSSPQLID</sequence>
<proteinExistence type="predicted"/>
<evidence type="ECO:0000313" key="2">
    <source>
        <dbReference type="Proteomes" id="UP000009287"/>
    </source>
</evidence>
<protein>
    <submittedName>
        <fullName evidence="1">Uncharacterized protein</fullName>
    </submittedName>
</protein>
<name>G4NPN8_CHLT4</name>
<dbReference type="Proteomes" id="UP000009287">
    <property type="component" value="Chromosome"/>
</dbReference>